<dbReference type="AlphaFoldDB" id="A0AAU9DJF8"/>
<name>A0AAU9DJF8_9BACT</name>
<accession>A0AAU9DJF8</accession>
<keyword evidence="3" id="KW-1185">Reference proteome</keyword>
<dbReference type="Proteomes" id="UP001348817">
    <property type="component" value="Plasmid pFA5"/>
</dbReference>
<keyword evidence="1" id="KW-0812">Transmembrane</keyword>
<dbReference type="KEGG" id="fax:FUAX_50620"/>
<keyword evidence="2" id="KW-0614">Plasmid</keyword>
<evidence type="ECO:0000313" key="2">
    <source>
        <dbReference type="EMBL" id="BDD12630.1"/>
    </source>
</evidence>
<organism evidence="2 3">
    <name type="scientific">Fulvitalea axinellae</name>
    <dbReference type="NCBI Taxonomy" id="1182444"/>
    <lineage>
        <taxon>Bacteria</taxon>
        <taxon>Pseudomonadati</taxon>
        <taxon>Bacteroidota</taxon>
        <taxon>Cytophagia</taxon>
        <taxon>Cytophagales</taxon>
        <taxon>Persicobacteraceae</taxon>
        <taxon>Fulvitalea</taxon>
    </lineage>
</organism>
<evidence type="ECO:0000313" key="3">
    <source>
        <dbReference type="Proteomes" id="UP001348817"/>
    </source>
</evidence>
<dbReference type="EMBL" id="AP025319">
    <property type="protein sequence ID" value="BDD12630.1"/>
    <property type="molecule type" value="Genomic_DNA"/>
</dbReference>
<geneLocation type="plasmid" evidence="2 3">
    <name>pFA5</name>
</geneLocation>
<sequence length="97" mass="11605">MSIVIWGNIVLFCLFVYEYLYRLIFNLLLAHRTMTNRIIKIKHLSFFFVLLFLSQTVLAQMPNTISKAEKIYGLSKFWQEVNYNLNFRSPCIWESDS</sequence>
<proteinExistence type="predicted"/>
<keyword evidence="1" id="KW-1133">Transmembrane helix</keyword>
<protein>
    <submittedName>
        <fullName evidence="2">Uncharacterized protein</fullName>
    </submittedName>
</protein>
<feature type="transmembrane region" description="Helical" evidence="1">
    <location>
        <begin position="41"/>
        <end position="61"/>
    </location>
</feature>
<evidence type="ECO:0000256" key="1">
    <source>
        <dbReference type="SAM" id="Phobius"/>
    </source>
</evidence>
<gene>
    <name evidence="2" type="ORF">FUAX_50620</name>
</gene>
<keyword evidence="1" id="KW-0472">Membrane</keyword>
<feature type="transmembrane region" description="Helical" evidence="1">
    <location>
        <begin position="6"/>
        <end position="29"/>
    </location>
</feature>
<reference evidence="2 3" key="1">
    <citation type="submission" date="2021-12" db="EMBL/GenBank/DDBJ databases">
        <title>Genome sequencing of bacteria with rrn-lacking chromosome and rrn-plasmid.</title>
        <authorList>
            <person name="Anda M."/>
            <person name="Iwasaki W."/>
        </authorList>
    </citation>
    <scope>NUCLEOTIDE SEQUENCE [LARGE SCALE GENOMIC DNA]</scope>
    <source>
        <strain evidence="2 3">DSM 100852</strain>
        <plasmid evidence="2 3">pFA5</plasmid>
    </source>
</reference>